<comment type="caution">
    <text evidence="1">The sequence shown here is derived from an EMBL/GenBank/DDBJ whole genome shotgun (WGS) entry which is preliminary data.</text>
</comment>
<evidence type="ECO:0000313" key="1">
    <source>
        <dbReference type="EMBL" id="KAH6945624.1"/>
    </source>
</evidence>
<name>A0ACB7TLA1_HYAAI</name>
<organism evidence="1 2">
    <name type="scientific">Hyalomma asiaticum</name>
    <name type="common">Tick</name>
    <dbReference type="NCBI Taxonomy" id="266040"/>
    <lineage>
        <taxon>Eukaryota</taxon>
        <taxon>Metazoa</taxon>
        <taxon>Ecdysozoa</taxon>
        <taxon>Arthropoda</taxon>
        <taxon>Chelicerata</taxon>
        <taxon>Arachnida</taxon>
        <taxon>Acari</taxon>
        <taxon>Parasitiformes</taxon>
        <taxon>Ixodida</taxon>
        <taxon>Ixodoidea</taxon>
        <taxon>Ixodidae</taxon>
        <taxon>Hyalomminae</taxon>
        <taxon>Hyalomma</taxon>
    </lineage>
</organism>
<sequence length="229" mass="25157">MPQDRRPITNDGTHRGTRKSKRPGKSTAEEIGKIRRPSGASTPMPMPRHGLCILTKNTRYRPWFSARSRSTTSGSFSPSELKEGLQLQNLGCRPTSDPRAELPPTATTTPLVDATTNKLDNEPRKYLTERFSQAFGALNSDSTIHLVDEAAGPEDSASSGGSMCAEKPRRALSRLALERAPKWIITRMATDPEDMLAHILKCLGAGSRKQLAGLLTDIIRGEPVPKDWR</sequence>
<reference evidence="1" key="1">
    <citation type="submission" date="2020-05" db="EMBL/GenBank/DDBJ databases">
        <title>Large-scale comparative analyses of tick genomes elucidate their genetic diversity and vector capacities.</title>
        <authorList>
            <person name="Jia N."/>
            <person name="Wang J."/>
            <person name="Shi W."/>
            <person name="Du L."/>
            <person name="Sun Y."/>
            <person name="Zhan W."/>
            <person name="Jiang J."/>
            <person name="Wang Q."/>
            <person name="Zhang B."/>
            <person name="Ji P."/>
            <person name="Sakyi L.B."/>
            <person name="Cui X."/>
            <person name="Yuan T."/>
            <person name="Jiang B."/>
            <person name="Yang W."/>
            <person name="Lam T.T.-Y."/>
            <person name="Chang Q."/>
            <person name="Ding S."/>
            <person name="Wang X."/>
            <person name="Zhu J."/>
            <person name="Ruan X."/>
            <person name="Zhao L."/>
            <person name="Wei J."/>
            <person name="Que T."/>
            <person name="Du C."/>
            <person name="Cheng J."/>
            <person name="Dai P."/>
            <person name="Han X."/>
            <person name="Huang E."/>
            <person name="Gao Y."/>
            <person name="Liu J."/>
            <person name="Shao H."/>
            <person name="Ye R."/>
            <person name="Li L."/>
            <person name="Wei W."/>
            <person name="Wang X."/>
            <person name="Wang C."/>
            <person name="Yang T."/>
            <person name="Huo Q."/>
            <person name="Li W."/>
            <person name="Guo W."/>
            <person name="Chen H."/>
            <person name="Zhou L."/>
            <person name="Ni X."/>
            <person name="Tian J."/>
            <person name="Zhou Y."/>
            <person name="Sheng Y."/>
            <person name="Liu T."/>
            <person name="Pan Y."/>
            <person name="Xia L."/>
            <person name="Li J."/>
            <person name="Zhao F."/>
            <person name="Cao W."/>
        </authorList>
    </citation>
    <scope>NUCLEOTIDE SEQUENCE</scope>
    <source>
        <strain evidence="1">Hyas-2018</strain>
    </source>
</reference>
<dbReference type="Proteomes" id="UP000821845">
    <property type="component" value="Chromosome 1"/>
</dbReference>
<accession>A0ACB7TLA1</accession>
<keyword evidence="2" id="KW-1185">Reference proteome</keyword>
<evidence type="ECO:0000313" key="2">
    <source>
        <dbReference type="Proteomes" id="UP000821845"/>
    </source>
</evidence>
<proteinExistence type="predicted"/>
<gene>
    <name evidence="1" type="ORF">HPB50_009308</name>
</gene>
<protein>
    <submittedName>
        <fullName evidence="1">Uncharacterized protein</fullName>
    </submittedName>
</protein>
<dbReference type="EMBL" id="CM023481">
    <property type="protein sequence ID" value="KAH6945624.1"/>
    <property type="molecule type" value="Genomic_DNA"/>
</dbReference>